<dbReference type="PANTHER" id="PTHR45869:SF7">
    <property type="entry name" value="C-REACTIVE PROTEIN"/>
    <property type="match status" value="1"/>
</dbReference>
<dbReference type="Proteomes" id="UP000736164">
    <property type="component" value="Unassembled WGS sequence"/>
</dbReference>
<comment type="subcellular location">
    <subcellularLocation>
        <location evidence="1 9">Secreted</location>
    </subcellularLocation>
</comment>
<keyword evidence="3 9" id="KW-0479">Metal-binding</keyword>
<evidence type="ECO:0000313" key="11">
    <source>
        <dbReference type="EMBL" id="MBN3312812.1"/>
    </source>
</evidence>
<dbReference type="InterPro" id="IPR001759">
    <property type="entry name" value="PTX_dom"/>
</dbReference>
<sequence>MAICDKSAVFWGLPGDLNEWNSICATWDSSTGLSQVWVNGKAGSRKGLGRGRSLTDPSIILGQEQDAYSGGFNTNDAFTGQVTDVHMWAYVLSPCEIHDFMNGVSFKPGDIINWQALQYTTSGYVAVENKPNTSINACYNDLSRCSRV</sequence>
<evidence type="ECO:0000256" key="5">
    <source>
        <dbReference type="ARBA" id="ARBA00022837"/>
    </source>
</evidence>
<comment type="subunit">
    <text evidence="9">Homopentamer. Pentaxin (or pentraxin) have a discoid arrangement of 5 non-covalently bound subunits.</text>
</comment>
<evidence type="ECO:0000256" key="3">
    <source>
        <dbReference type="ARBA" id="ARBA00022723"/>
    </source>
</evidence>
<comment type="caution">
    <text evidence="11">The sequence shown here is derived from an EMBL/GenBank/DDBJ whole genome shotgun (WGS) entry which is preliminary data.</text>
</comment>
<dbReference type="EMBL" id="JAAWVO010008515">
    <property type="protein sequence ID" value="MBN3312812.1"/>
    <property type="molecule type" value="Genomic_DNA"/>
</dbReference>
<keyword evidence="12" id="KW-1185">Reference proteome</keyword>
<keyword evidence="6" id="KW-1015">Disulfide bond</keyword>
<comment type="similarity">
    <text evidence="7 9">Belongs to the pentraxin family.</text>
</comment>
<dbReference type="AlphaFoldDB" id="A0A8J7NGK1"/>
<evidence type="ECO:0000256" key="8">
    <source>
        <dbReference type="PROSITE-ProRule" id="PRU01172"/>
    </source>
</evidence>
<evidence type="ECO:0000256" key="9">
    <source>
        <dbReference type="RuleBase" id="RU362112"/>
    </source>
</evidence>
<keyword evidence="2" id="KW-0964">Secreted</keyword>
<dbReference type="Gene3D" id="2.60.120.200">
    <property type="match status" value="1"/>
</dbReference>
<dbReference type="SMART" id="SM00159">
    <property type="entry name" value="PTX"/>
    <property type="match status" value="1"/>
</dbReference>
<comment type="caution">
    <text evidence="8">Lacks conserved residue(s) required for the propagation of feature annotation.</text>
</comment>
<comment type="cofactor">
    <cofactor evidence="9">
        <name>Ca(2+)</name>
        <dbReference type="ChEBI" id="CHEBI:29108"/>
    </cofactor>
    <text evidence="9">Binds 2 calcium ions per subunit.</text>
</comment>
<evidence type="ECO:0000259" key="10">
    <source>
        <dbReference type="PROSITE" id="PS51828"/>
    </source>
</evidence>
<feature type="domain" description="Pentraxin (PTX)" evidence="10">
    <location>
        <begin position="1"/>
        <end position="135"/>
    </location>
</feature>
<evidence type="ECO:0000256" key="7">
    <source>
        <dbReference type="ARBA" id="ARBA00038102"/>
    </source>
</evidence>
<keyword evidence="4" id="KW-0732">Signal</keyword>
<dbReference type="GO" id="GO:0046872">
    <property type="term" value="F:metal ion binding"/>
    <property type="evidence" value="ECO:0007669"/>
    <property type="project" value="UniProtKB-KW"/>
</dbReference>
<accession>A0A8J7NGK1</accession>
<evidence type="ECO:0000256" key="6">
    <source>
        <dbReference type="ARBA" id="ARBA00023157"/>
    </source>
</evidence>
<keyword evidence="5 9" id="KW-0106">Calcium</keyword>
<evidence type="ECO:0000313" key="12">
    <source>
        <dbReference type="Proteomes" id="UP000736164"/>
    </source>
</evidence>
<dbReference type="SUPFAM" id="SSF49899">
    <property type="entry name" value="Concanavalin A-like lectins/glucanases"/>
    <property type="match status" value="1"/>
</dbReference>
<name>A0A8J7NGK1_ATRSP</name>
<dbReference type="PRINTS" id="PR00895">
    <property type="entry name" value="PENTAXIN"/>
</dbReference>
<dbReference type="InterPro" id="IPR013320">
    <property type="entry name" value="ConA-like_dom_sf"/>
</dbReference>
<proteinExistence type="inferred from homology"/>
<feature type="non-terminal residue" evidence="11">
    <location>
        <position position="148"/>
    </location>
</feature>
<gene>
    <name evidence="11" type="primary">Apcs_0</name>
    <name evidence="11" type="ORF">GTO95_0015705</name>
</gene>
<dbReference type="PANTHER" id="PTHR45869">
    <property type="entry name" value="C-REACTIVE PROTEIN-RELATED"/>
    <property type="match status" value="1"/>
</dbReference>
<reference evidence="11" key="1">
    <citation type="journal article" date="2021" name="Cell">
        <title>Tracing the genetic footprints of vertebrate landing in non-teleost ray-finned fishes.</title>
        <authorList>
            <person name="Bi X."/>
            <person name="Wang K."/>
            <person name="Yang L."/>
            <person name="Pan H."/>
            <person name="Jiang H."/>
            <person name="Wei Q."/>
            <person name="Fang M."/>
            <person name="Yu H."/>
            <person name="Zhu C."/>
            <person name="Cai Y."/>
            <person name="He Y."/>
            <person name="Gan X."/>
            <person name="Zeng H."/>
            <person name="Yu D."/>
            <person name="Zhu Y."/>
            <person name="Jiang H."/>
            <person name="Qiu Q."/>
            <person name="Yang H."/>
            <person name="Zhang Y.E."/>
            <person name="Wang W."/>
            <person name="Zhu M."/>
            <person name="He S."/>
            <person name="Zhang G."/>
        </authorList>
    </citation>
    <scope>NUCLEOTIDE SEQUENCE</scope>
    <source>
        <strain evidence="11">Allg_001</strain>
    </source>
</reference>
<feature type="non-terminal residue" evidence="11">
    <location>
        <position position="1"/>
    </location>
</feature>
<evidence type="ECO:0000256" key="4">
    <source>
        <dbReference type="ARBA" id="ARBA00022729"/>
    </source>
</evidence>
<protein>
    <recommendedName>
        <fullName evidence="9">Pentraxin family member</fullName>
    </recommendedName>
</protein>
<evidence type="ECO:0000256" key="2">
    <source>
        <dbReference type="ARBA" id="ARBA00022525"/>
    </source>
</evidence>
<dbReference type="PROSITE" id="PS51828">
    <property type="entry name" value="PTX_2"/>
    <property type="match status" value="1"/>
</dbReference>
<dbReference type="InterPro" id="IPR051005">
    <property type="entry name" value="Pentraxin_domain"/>
</dbReference>
<organism evidence="11 12">
    <name type="scientific">Atractosteus spatula</name>
    <name type="common">Alligator gar</name>
    <name type="synonym">Lepisosteus spatula</name>
    <dbReference type="NCBI Taxonomy" id="7917"/>
    <lineage>
        <taxon>Eukaryota</taxon>
        <taxon>Metazoa</taxon>
        <taxon>Chordata</taxon>
        <taxon>Craniata</taxon>
        <taxon>Vertebrata</taxon>
        <taxon>Euteleostomi</taxon>
        <taxon>Actinopterygii</taxon>
        <taxon>Neopterygii</taxon>
        <taxon>Holostei</taxon>
        <taxon>Semionotiformes</taxon>
        <taxon>Lepisosteidae</taxon>
        <taxon>Atractosteus</taxon>
    </lineage>
</organism>
<dbReference type="GO" id="GO:0005576">
    <property type="term" value="C:extracellular region"/>
    <property type="evidence" value="ECO:0007669"/>
    <property type="project" value="UniProtKB-SubCell"/>
</dbReference>
<dbReference type="Pfam" id="PF00354">
    <property type="entry name" value="Pentaxin"/>
    <property type="match status" value="1"/>
</dbReference>
<evidence type="ECO:0000256" key="1">
    <source>
        <dbReference type="ARBA" id="ARBA00004613"/>
    </source>
</evidence>